<evidence type="ECO:0000313" key="6">
    <source>
        <dbReference type="EMBL" id="PAV88361.1"/>
    </source>
</evidence>
<feature type="region of interest" description="Disordered" evidence="4">
    <location>
        <begin position="638"/>
        <end position="738"/>
    </location>
</feature>
<feature type="repeat" description="NHL" evidence="3">
    <location>
        <begin position="373"/>
        <end position="416"/>
    </location>
</feature>
<dbReference type="GO" id="GO:0008270">
    <property type="term" value="F:zinc ion binding"/>
    <property type="evidence" value="ECO:0007669"/>
    <property type="project" value="UniProtKB-KW"/>
</dbReference>
<keyword evidence="1" id="KW-0677">Repeat</keyword>
<gene>
    <name evidence="6" type="ORF">WR25_07592</name>
</gene>
<evidence type="ECO:0000256" key="4">
    <source>
        <dbReference type="SAM" id="MobiDB-lite"/>
    </source>
</evidence>
<keyword evidence="7" id="KW-1185">Reference proteome</keyword>
<dbReference type="STRING" id="2018661.A0A2A2LQ37"/>
<dbReference type="GO" id="GO:0061630">
    <property type="term" value="F:ubiquitin protein ligase activity"/>
    <property type="evidence" value="ECO:0007669"/>
    <property type="project" value="TreeGrafter"/>
</dbReference>
<sequence>MPNLGNLGFSTSASAFGADIWKNNEAMTGINGSRGAIDRSVIDRAAIDSIDNAPSIVSLSNLGGLTDSLTENFSGLSLARTNGHHSNRIAHQADTHFANLLSEMALDPTSFFPNLNGSSLSNGGGNTNGGVAPIAGLFNIQQSAPPSLPATSIGNELGHPLAADVALIGTPPNLRFCTCEERPVALYHCRDCDDYLCEPCKDAHKRVKLTRDHSVLAYSNAAPAAVGQSQSQSGIIRQTNAATPPTPPINNNNNHSRISMSAITPTVTDVSVQPSNGCGVPSLLRENSMNGGFNNQLPAALNGGNAILFGILPLPGNGQLNLNNLNRLNITFDGHSIGNGTPNARNGCPEPSQIRSTSAAGRDYAELMQNGPLFSFGSEGSGDGQLCRPWGIVIDKRYRVVVADRSNNRIQIFNKDGKYLTKFGTSGNAKGQFNRPAGVCVNSHNHIIVADKDNHRIQVFTENGEFILEFGCRGRQNSHFNYPWGVATNQFNHIAVTDTRNHRIQIFDASGQFLRKVGYEHNYFFKNLDSPRGIVFTRDDNVMVTDFNNHRVAILPKIGYPNELKVFGSEGTDGGQFMRPQGMAIDHMGNILVCDSKNNRIQVFTPDEYRCIAVFGQSSQAVDVTNLAALAISAPNSAKSSSIGSMNGHSSTHPLIAQFSEPPPPLPGSLPRSINGGSSASPPNTPPNAFGGHYDLPSPFHNGTTRSPLQQQQTPISPPSLFSLNANHGGNISMSSPSTILSATTTTTSLGSSQGTHGSLSLASYGPGGLLPSSKTAFLNNLNGVPNLDPPLLDRPTDLAIAPDGRVYVVDFGHSCIRVF</sequence>
<proteinExistence type="predicted"/>
<evidence type="ECO:0000313" key="7">
    <source>
        <dbReference type="Proteomes" id="UP000218231"/>
    </source>
</evidence>
<keyword evidence="2" id="KW-0863">Zinc-finger</keyword>
<dbReference type="EMBL" id="LIAE01006521">
    <property type="protein sequence ID" value="PAV88361.1"/>
    <property type="molecule type" value="Genomic_DNA"/>
</dbReference>
<feature type="compositionally biased region" description="Polar residues" evidence="4">
    <location>
        <begin position="701"/>
        <end position="734"/>
    </location>
</feature>
<name>A0A2A2LQ37_9BILA</name>
<keyword evidence="2" id="KW-0479">Metal-binding</keyword>
<keyword evidence="2" id="KW-0862">Zinc</keyword>
<evidence type="ECO:0000256" key="1">
    <source>
        <dbReference type="ARBA" id="ARBA00022737"/>
    </source>
</evidence>
<dbReference type="PROSITE" id="PS50119">
    <property type="entry name" value="ZF_BBOX"/>
    <property type="match status" value="1"/>
</dbReference>
<dbReference type="InterPro" id="IPR000315">
    <property type="entry name" value="Znf_B-box"/>
</dbReference>
<evidence type="ECO:0000259" key="5">
    <source>
        <dbReference type="PROSITE" id="PS50119"/>
    </source>
</evidence>
<feature type="repeat" description="NHL" evidence="3">
    <location>
        <begin position="470"/>
        <end position="510"/>
    </location>
</feature>
<dbReference type="GO" id="GO:0000209">
    <property type="term" value="P:protein polyubiquitination"/>
    <property type="evidence" value="ECO:0007669"/>
    <property type="project" value="TreeGrafter"/>
</dbReference>
<feature type="repeat" description="NHL" evidence="3">
    <location>
        <begin position="564"/>
        <end position="607"/>
    </location>
</feature>
<feature type="compositionally biased region" description="Low complexity" evidence="4">
    <location>
        <begin position="669"/>
        <end position="682"/>
    </location>
</feature>
<dbReference type="PANTHER" id="PTHR24104">
    <property type="entry name" value="E3 UBIQUITIN-PROTEIN LIGASE NHLRC1-RELATED"/>
    <property type="match status" value="1"/>
</dbReference>
<dbReference type="InterPro" id="IPR001258">
    <property type="entry name" value="NHL_repeat"/>
</dbReference>
<feature type="repeat" description="NHL" evidence="3">
    <location>
        <begin position="420"/>
        <end position="463"/>
    </location>
</feature>
<protein>
    <recommendedName>
        <fullName evidence="5">B box-type domain-containing protein</fullName>
    </recommendedName>
</protein>
<feature type="domain" description="B box-type" evidence="5">
    <location>
        <begin position="172"/>
        <end position="218"/>
    </location>
</feature>
<dbReference type="InterPro" id="IPR011042">
    <property type="entry name" value="6-blade_b-propeller_TolB-like"/>
</dbReference>
<accession>A0A2A2LQ37</accession>
<dbReference type="PANTHER" id="PTHR24104:SF25">
    <property type="entry name" value="PROTEIN LIN-41"/>
    <property type="match status" value="1"/>
</dbReference>
<dbReference type="GO" id="GO:0043161">
    <property type="term" value="P:proteasome-mediated ubiquitin-dependent protein catabolic process"/>
    <property type="evidence" value="ECO:0007669"/>
    <property type="project" value="TreeGrafter"/>
</dbReference>
<reference evidence="6 7" key="1">
    <citation type="journal article" date="2017" name="Curr. Biol.">
        <title>Genome architecture and evolution of a unichromosomal asexual nematode.</title>
        <authorList>
            <person name="Fradin H."/>
            <person name="Zegar C."/>
            <person name="Gutwein M."/>
            <person name="Lucas J."/>
            <person name="Kovtun M."/>
            <person name="Corcoran D."/>
            <person name="Baugh L.R."/>
            <person name="Kiontke K."/>
            <person name="Gunsalus K."/>
            <person name="Fitch D.H."/>
            <person name="Piano F."/>
        </authorList>
    </citation>
    <scope>NUCLEOTIDE SEQUENCE [LARGE SCALE GENOMIC DNA]</scope>
    <source>
        <strain evidence="6">PF1309</strain>
    </source>
</reference>
<feature type="compositionally biased region" description="Low complexity" evidence="4">
    <location>
        <begin position="640"/>
        <end position="651"/>
    </location>
</feature>
<dbReference type="Gene3D" id="2.120.10.30">
    <property type="entry name" value="TolB, C-terminal domain"/>
    <property type="match status" value="3"/>
</dbReference>
<evidence type="ECO:0000256" key="3">
    <source>
        <dbReference type="PROSITE-ProRule" id="PRU00504"/>
    </source>
</evidence>
<evidence type="ECO:0000256" key="2">
    <source>
        <dbReference type="PROSITE-ProRule" id="PRU00024"/>
    </source>
</evidence>
<dbReference type="PROSITE" id="PS51125">
    <property type="entry name" value="NHL"/>
    <property type="match status" value="4"/>
</dbReference>
<dbReference type="CDD" id="cd14954">
    <property type="entry name" value="NHL_TRIM71_like"/>
    <property type="match status" value="1"/>
</dbReference>
<dbReference type="SUPFAM" id="SSF101898">
    <property type="entry name" value="NHL repeat"/>
    <property type="match status" value="1"/>
</dbReference>
<dbReference type="FunFam" id="2.120.10.30:FF:000037">
    <property type="entry name" value="Uncharacterized protein, isoform E"/>
    <property type="match status" value="1"/>
</dbReference>
<organism evidence="6 7">
    <name type="scientific">Diploscapter pachys</name>
    <dbReference type="NCBI Taxonomy" id="2018661"/>
    <lineage>
        <taxon>Eukaryota</taxon>
        <taxon>Metazoa</taxon>
        <taxon>Ecdysozoa</taxon>
        <taxon>Nematoda</taxon>
        <taxon>Chromadorea</taxon>
        <taxon>Rhabditida</taxon>
        <taxon>Rhabditina</taxon>
        <taxon>Rhabditomorpha</taxon>
        <taxon>Rhabditoidea</taxon>
        <taxon>Rhabditidae</taxon>
        <taxon>Diploscapter</taxon>
    </lineage>
</organism>
<dbReference type="OrthoDB" id="342730at2759"/>
<dbReference type="Pfam" id="PF01436">
    <property type="entry name" value="NHL"/>
    <property type="match status" value="6"/>
</dbReference>
<dbReference type="Proteomes" id="UP000218231">
    <property type="component" value="Unassembled WGS sequence"/>
</dbReference>
<dbReference type="InterPro" id="IPR050952">
    <property type="entry name" value="TRIM-NHL_E3_ligases"/>
</dbReference>
<comment type="caution">
    <text evidence="6">The sequence shown here is derived from an EMBL/GenBank/DDBJ whole genome shotgun (WGS) entry which is preliminary data.</text>
</comment>
<dbReference type="AlphaFoldDB" id="A0A2A2LQ37"/>